<sequence length="278" mass="29508">MLSVGGPSAEGAVNLNTLLDRMAAMETKLESLRAERVLSQRFRISADTAITQLHAEVQHYKALNGRIMDVVVAVGADLAALQATAAEHHAVLAFAGGRAPAHAPPAPASPTHAGPPAAATAPAGPAAVVGCTAPRPRPSRSDPYWVHDALTWPRLPEGVATEAEMRACLLEALTAAAGEAAAATALEGTRIVLFGRLRGPTGAEVHGLTPEALSTIFRANRELRARSLLPLDCLTALGHRARQERQTLWAQVERAGQAPDWCRWHRGVEMEVWDPERG</sequence>
<comment type="caution">
    <text evidence="2">The sequence shown here is derived from an EMBL/GenBank/DDBJ whole genome shotgun (WGS) entry which is preliminary data.</text>
</comment>
<proteinExistence type="predicted"/>
<dbReference type="AlphaFoldDB" id="A0A150G1G4"/>
<organism evidence="2 3">
    <name type="scientific">Gonium pectorale</name>
    <name type="common">Green alga</name>
    <dbReference type="NCBI Taxonomy" id="33097"/>
    <lineage>
        <taxon>Eukaryota</taxon>
        <taxon>Viridiplantae</taxon>
        <taxon>Chlorophyta</taxon>
        <taxon>core chlorophytes</taxon>
        <taxon>Chlorophyceae</taxon>
        <taxon>CS clade</taxon>
        <taxon>Chlamydomonadales</taxon>
        <taxon>Volvocaceae</taxon>
        <taxon>Gonium</taxon>
    </lineage>
</organism>
<evidence type="ECO:0000256" key="1">
    <source>
        <dbReference type="SAM" id="MobiDB-lite"/>
    </source>
</evidence>
<evidence type="ECO:0000313" key="2">
    <source>
        <dbReference type="EMBL" id="KXZ43130.1"/>
    </source>
</evidence>
<dbReference type="EMBL" id="LSYV01000102">
    <property type="protein sequence ID" value="KXZ43130.1"/>
    <property type="molecule type" value="Genomic_DNA"/>
</dbReference>
<gene>
    <name evidence="2" type="ORF">GPECTOR_101g31</name>
</gene>
<dbReference type="Proteomes" id="UP000075714">
    <property type="component" value="Unassembled WGS sequence"/>
</dbReference>
<evidence type="ECO:0000313" key="3">
    <source>
        <dbReference type="Proteomes" id="UP000075714"/>
    </source>
</evidence>
<feature type="compositionally biased region" description="Low complexity" evidence="1">
    <location>
        <begin position="109"/>
        <end position="121"/>
    </location>
</feature>
<protein>
    <submittedName>
        <fullName evidence="2">Uncharacterized protein</fullName>
    </submittedName>
</protein>
<keyword evidence="3" id="KW-1185">Reference proteome</keyword>
<name>A0A150G1G4_GONPE</name>
<feature type="region of interest" description="Disordered" evidence="1">
    <location>
        <begin position="98"/>
        <end position="121"/>
    </location>
</feature>
<reference evidence="3" key="1">
    <citation type="journal article" date="2016" name="Nat. Commun.">
        <title>The Gonium pectorale genome demonstrates co-option of cell cycle regulation during the evolution of multicellularity.</title>
        <authorList>
            <person name="Hanschen E.R."/>
            <person name="Marriage T.N."/>
            <person name="Ferris P.J."/>
            <person name="Hamaji T."/>
            <person name="Toyoda A."/>
            <person name="Fujiyama A."/>
            <person name="Neme R."/>
            <person name="Noguchi H."/>
            <person name="Minakuchi Y."/>
            <person name="Suzuki M."/>
            <person name="Kawai-Toyooka H."/>
            <person name="Smith D.R."/>
            <person name="Sparks H."/>
            <person name="Anderson J."/>
            <person name="Bakaric R."/>
            <person name="Luria V."/>
            <person name="Karger A."/>
            <person name="Kirschner M.W."/>
            <person name="Durand P.M."/>
            <person name="Michod R.E."/>
            <person name="Nozaki H."/>
            <person name="Olson B.J."/>
        </authorList>
    </citation>
    <scope>NUCLEOTIDE SEQUENCE [LARGE SCALE GENOMIC DNA]</scope>
    <source>
        <strain evidence="3">NIES-2863</strain>
    </source>
</reference>
<accession>A0A150G1G4</accession>